<dbReference type="Gene3D" id="1.25.40.10">
    <property type="entry name" value="Tetratricopeptide repeat domain"/>
    <property type="match status" value="2"/>
</dbReference>
<name>A0AAD8Y655_9STRA</name>
<evidence type="ECO:0000313" key="1">
    <source>
        <dbReference type="EMBL" id="KAK1739714.1"/>
    </source>
</evidence>
<dbReference type="GO" id="GO:0036503">
    <property type="term" value="P:ERAD pathway"/>
    <property type="evidence" value="ECO:0007669"/>
    <property type="project" value="TreeGrafter"/>
</dbReference>
<gene>
    <name evidence="1" type="ORF">QTG54_009473</name>
</gene>
<proteinExistence type="predicted"/>
<dbReference type="AlphaFoldDB" id="A0AAD8Y655"/>
<keyword evidence="2" id="KW-1185">Reference proteome</keyword>
<dbReference type="SUPFAM" id="SSF81901">
    <property type="entry name" value="HCP-like"/>
    <property type="match status" value="2"/>
</dbReference>
<reference evidence="1" key="1">
    <citation type="submission" date="2023-06" db="EMBL/GenBank/DDBJ databases">
        <title>Survivors Of The Sea: Transcriptome response of Skeletonema marinoi to long-term dormancy.</title>
        <authorList>
            <person name="Pinder M.I.M."/>
            <person name="Kourtchenko O."/>
            <person name="Robertson E.K."/>
            <person name="Larsson T."/>
            <person name="Maumus F."/>
            <person name="Osuna-Cruz C.M."/>
            <person name="Vancaester E."/>
            <person name="Stenow R."/>
            <person name="Vandepoele K."/>
            <person name="Ploug H."/>
            <person name="Bruchert V."/>
            <person name="Godhe A."/>
            <person name="Topel M."/>
        </authorList>
    </citation>
    <scope>NUCLEOTIDE SEQUENCE</scope>
    <source>
        <strain evidence="1">R05AC</strain>
    </source>
</reference>
<feature type="non-terminal residue" evidence="1">
    <location>
        <position position="217"/>
    </location>
</feature>
<dbReference type="InterPro" id="IPR050767">
    <property type="entry name" value="Sel1_AlgK"/>
</dbReference>
<dbReference type="GO" id="GO:0005789">
    <property type="term" value="C:endoplasmic reticulum membrane"/>
    <property type="evidence" value="ECO:0007669"/>
    <property type="project" value="TreeGrafter"/>
</dbReference>
<dbReference type="EMBL" id="JATAAI010000017">
    <property type="protein sequence ID" value="KAK1739714.1"/>
    <property type="molecule type" value="Genomic_DNA"/>
</dbReference>
<sequence length="217" mass="24408">MMMGCCSKMICNGCDYANKMREFAENLRHKCPFCRDPIPNSEAKAEAKFIQRVEANDPVAIREMGVRQYNDGDHESAFEYFTKAAGLGDVDAHFCLSSMYEKGIRVGKPHPLFARHDWGSMFGEGLPTLTSLMNEEGIDGSTKLTTLLGIGEKDEKKEMYHLEKAAICGHIEARYNLAICEKMHDRIYRAVKHWIIAANLGCDRSIQDLKLCYGNGA</sequence>
<protein>
    <submittedName>
        <fullName evidence="1">Uncharacterized protein</fullName>
    </submittedName>
</protein>
<accession>A0AAD8Y655</accession>
<dbReference type="PANTHER" id="PTHR11102:SF147">
    <property type="entry name" value="SEL1L ADAPTOR SUBUNIT OF ERAD E3 UBIQUITIN LIGASE"/>
    <property type="match status" value="1"/>
</dbReference>
<evidence type="ECO:0000313" key="2">
    <source>
        <dbReference type="Proteomes" id="UP001224775"/>
    </source>
</evidence>
<dbReference type="Proteomes" id="UP001224775">
    <property type="component" value="Unassembled WGS sequence"/>
</dbReference>
<organism evidence="1 2">
    <name type="scientific">Skeletonema marinoi</name>
    <dbReference type="NCBI Taxonomy" id="267567"/>
    <lineage>
        <taxon>Eukaryota</taxon>
        <taxon>Sar</taxon>
        <taxon>Stramenopiles</taxon>
        <taxon>Ochrophyta</taxon>
        <taxon>Bacillariophyta</taxon>
        <taxon>Coscinodiscophyceae</taxon>
        <taxon>Thalassiosirophycidae</taxon>
        <taxon>Thalassiosirales</taxon>
        <taxon>Skeletonemataceae</taxon>
        <taxon>Skeletonema</taxon>
        <taxon>Skeletonema marinoi-dohrnii complex</taxon>
    </lineage>
</organism>
<comment type="caution">
    <text evidence="1">The sequence shown here is derived from an EMBL/GenBank/DDBJ whole genome shotgun (WGS) entry which is preliminary data.</text>
</comment>
<dbReference type="PANTHER" id="PTHR11102">
    <property type="entry name" value="SEL-1-LIKE PROTEIN"/>
    <property type="match status" value="1"/>
</dbReference>
<dbReference type="InterPro" id="IPR011990">
    <property type="entry name" value="TPR-like_helical_dom_sf"/>
</dbReference>